<feature type="compositionally biased region" description="Basic and acidic residues" evidence="1">
    <location>
        <begin position="276"/>
        <end position="286"/>
    </location>
</feature>
<dbReference type="Proteomes" id="UP000068243">
    <property type="component" value="Unassembled WGS sequence"/>
</dbReference>
<feature type="region of interest" description="Disordered" evidence="1">
    <location>
        <begin position="250"/>
        <end position="293"/>
    </location>
</feature>
<gene>
    <name evidence="2" type="ORF">ABL_03037</name>
</gene>
<dbReference type="OMA" id="TYSQSPY"/>
<dbReference type="VEuPathDB" id="FungiDB:ASPNIDRAFT2_39870"/>
<organism evidence="2 3">
    <name type="scientific">Aspergillus niger</name>
    <dbReference type="NCBI Taxonomy" id="5061"/>
    <lineage>
        <taxon>Eukaryota</taxon>
        <taxon>Fungi</taxon>
        <taxon>Dikarya</taxon>
        <taxon>Ascomycota</taxon>
        <taxon>Pezizomycotina</taxon>
        <taxon>Eurotiomycetes</taxon>
        <taxon>Eurotiomycetidae</taxon>
        <taxon>Eurotiales</taxon>
        <taxon>Aspergillaceae</taxon>
        <taxon>Aspergillus</taxon>
        <taxon>Aspergillus subgen. Circumdati</taxon>
    </lineage>
</organism>
<sequence length="383" mass="43687">MASRRLLFTRTSTVYRDEDHEFDNYQDLASSQPVPLFQLCTKTGSKRGAKTRKLVSEMSSSSEPKEPRPMSQQKALSHLSAMHRANQADRHLSMPAESFTPSRLESHGWESSDDGHFQRNPLSYARSYESSYSLGTPLRESVSEHTSLDLYGANFDRTYSQSPYESLRVQTRLKRPETRITSGLEISGPGAQYSTTHLERARTLELEREEKQRRFKEEVTALLKNVAQKPESPKLDNEQFLIRENAMETKPVKTHAPQESQVSETKSTSTVNVSHLDNDSTARDGMLRTPPGLTRPVREAEAWFHKDNRGHKKLRQQVKGIAENCASEKEKQTTQLLGDVIINLYSYVAKDRKKQTGNFADWGNVDPYYCSPSQDGNHSYFDY</sequence>
<comment type="caution">
    <text evidence="2">The sequence shown here is derived from an EMBL/GenBank/DDBJ whole genome shotgun (WGS) entry which is preliminary data.</text>
</comment>
<dbReference type="VEuPathDB" id="FungiDB:M747DRAFT_293038"/>
<proteinExistence type="predicted"/>
<dbReference type="AlphaFoldDB" id="A0A100IDJ8"/>
<evidence type="ECO:0000313" key="2">
    <source>
        <dbReference type="EMBL" id="GAQ39256.1"/>
    </source>
</evidence>
<protein>
    <submittedName>
        <fullName evidence="2">Similar to An07g06160</fullName>
    </submittedName>
</protein>
<dbReference type="VEuPathDB" id="FungiDB:An07g06160"/>
<evidence type="ECO:0000313" key="3">
    <source>
        <dbReference type="Proteomes" id="UP000068243"/>
    </source>
</evidence>
<dbReference type="EMBL" id="BCMY01000004">
    <property type="protein sequence ID" value="GAQ39256.1"/>
    <property type="molecule type" value="Genomic_DNA"/>
</dbReference>
<feature type="compositionally biased region" description="Basic residues" evidence="1">
    <location>
        <begin position="44"/>
        <end position="53"/>
    </location>
</feature>
<name>A0A100IDJ8_ASPNG</name>
<evidence type="ECO:0000256" key="1">
    <source>
        <dbReference type="SAM" id="MobiDB-lite"/>
    </source>
</evidence>
<feature type="compositionally biased region" description="Polar residues" evidence="1">
    <location>
        <begin position="257"/>
        <end position="275"/>
    </location>
</feature>
<accession>A0A100IDJ8</accession>
<dbReference type="VEuPathDB" id="FungiDB:ATCC64974_47570"/>
<dbReference type="OrthoDB" id="10251048at2759"/>
<reference evidence="3" key="1">
    <citation type="journal article" date="2016" name="Genome Announc.">
        <title>Draft genome sequence of Aspergillus niger strain An76.</title>
        <authorList>
            <person name="Gong W."/>
            <person name="Cheng Z."/>
            <person name="Zhang H."/>
            <person name="Liu L."/>
            <person name="Gao P."/>
            <person name="Wang L."/>
        </authorList>
    </citation>
    <scope>NUCLEOTIDE SEQUENCE [LARGE SCALE GENOMIC DNA]</scope>
    <source>
        <strain evidence="3">An76</strain>
    </source>
</reference>
<feature type="region of interest" description="Disordered" evidence="1">
    <location>
        <begin position="43"/>
        <end position="85"/>
    </location>
</feature>